<comment type="caution">
    <text evidence="1">The sequence shown here is derived from an EMBL/GenBank/DDBJ whole genome shotgun (WGS) entry which is preliminary data.</text>
</comment>
<keyword evidence="2" id="KW-1185">Reference proteome</keyword>
<gene>
    <name evidence="1" type="ORF">HD597_010247</name>
</gene>
<dbReference type="AlphaFoldDB" id="A0A9X2GT12"/>
<name>A0A9X2GT12_9ACTN</name>
<dbReference type="RefSeq" id="WP_253754666.1">
    <property type="nucleotide sequence ID" value="NZ_BAABKA010000023.1"/>
</dbReference>
<proteinExistence type="predicted"/>
<evidence type="ECO:0000313" key="2">
    <source>
        <dbReference type="Proteomes" id="UP001139648"/>
    </source>
</evidence>
<organism evidence="1 2">
    <name type="scientific">Nonomuraea thailandensis</name>
    <dbReference type="NCBI Taxonomy" id="1188745"/>
    <lineage>
        <taxon>Bacteria</taxon>
        <taxon>Bacillati</taxon>
        <taxon>Actinomycetota</taxon>
        <taxon>Actinomycetes</taxon>
        <taxon>Streptosporangiales</taxon>
        <taxon>Streptosporangiaceae</taxon>
        <taxon>Nonomuraea</taxon>
    </lineage>
</organism>
<sequence length="206" mass="22955">MARLLRRLEEELYVQYSRICVYGATGCPEFRDDEPEMYHATATVHSEAWDAEPPDPGPGWRLIERTNLTAETGVIKLGVLDGGGRDFLIGPPLFEYGLSVHVEDEGSLLRWSFRFWPIRDVFDPLVHLRPKEPAGAASPLEPRRVPVPVTTAGQWAAMRGEEGVRWPAVSPMLLDPVARMVDLAPETPVSRALAARVLCSEETWPG</sequence>
<evidence type="ECO:0000313" key="1">
    <source>
        <dbReference type="EMBL" id="MCP2363227.1"/>
    </source>
</evidence>
<dbReference type="EMBL" id="JAMZEB010000002">
    <property type="protein sequence ID" value="MCP2363227.1"/>
    <property type="molecule type" value="Genomic_DNA"/>
</dbReference>
<protein>
    <submittedName>
        <fullName evidence="1">Uncharacterized protein</fullName>
    </submittedName>
</protein>
<dbReference type="Proteomes" id="UP001139648">
    <property type="component" value="Unassembled WGS sequence"/>
</dbReference>
<accession>A0A9X2GT12</accession>
<reference evidence="1" key="1">
    <citation type="submission" date="2022-06" db="EMBL/GenBank/DDBJ databases">
        <title>Sequencing the genomes of 1000 actinobacteria strains.</title>
        <authorList>
            <person name="Klenk H.-P."/>
        </authorList>
    </citation>
    <scope>NUCLEOTIDE SEQUENCE</scope>
    <source>
        <strain evidence="1">DSM 46694</strain>
    </source>
</reference>